<comment type="caution">
    <text evidence="8">The sequence shown here is derived from an EMBL/GenBank/DDBJ whole genome shotgun (WGS) entry which is preliminary data.</text>
</comment>
<keyword evidence="9" id="KW-1185">Reference proteome</keyword>
<dbReference type="CDD" id="cd03214">
    <property type="entry name" value="ABC_Iron-Siderophores_B12_Hemin"/>
    <property type="match status" value="1"/>
</dbReference>
<dbReference type="PROSITE" id="PS50893">
    <property type="entry name" value="ABC_TRANSPORTER_2"/>
    <property type="match status" value="1"/>
</dbReference>
<dbReference type="InterPro" id="IPR027417">
    <property type="entry name" value="P-loop_NTPase"/>
</dbReference>
<dbReference type="GO" id="GO:0005524">
    <property type="term" value="F:ATP binding"/>
    <property type="evidence" value="ECO:0007669"/>
    <property type="project" value="UniProtKB-KW"/>
</dbReference>
<protein>
    <submittedName>
        <fullName evidence="8">Iron complex transport system ATP-binding protein</fullName>
    </submittedName>
</protein>
<evidence type="ECO:0000256" key="2">
    <source>
        <dbReference type="ARBA" id="ARBA00022448"/>
    </source>
</evidence>
<evidence type="ECO:0000256" key="5">
    <source>
        <dbReference type="ARBA" id="ARBA00022967"/>
    </source>
</evidence>
<dbReference type="SUPFAM" id="SSF52540">
    <property type="entry name" value="P-loop containing nucleoside triphosphate hydrolases"/>
    <property type="match status" value="1"/>
</dbReference>
<name>A0A2V3VDW2_9SPHN</name>
<dbReference type="EMBL" id="QJJM01000001">
    <property type="protein sequence ID" value="PXW79374.1"/>
    <property type="molecule type" value="Genomic_DNA"/>
</dbReference>
<dbReference type="InterPro" id="IPR017871">
    <property type="entry name" value="ABC_transporter-like_CS"/>
</dbReference>
<sequence>MSGLAVDHLTLARGGRPVLDSVSAVFSPGRVTAVLGPNGAGKSTLLGCLAGLLAPDAGQVLVGARPRQTLGMRELARQIGLLPQGGDVHWDVDVATLVGLGRYPHRARWGETQQDRAAVARAMAATDVTRFATRPMAALSGGERARVLLARVLAGEPQWLLADEPLANLDPAHQLDTLACLRDVARGGAGVIVVLHDLNHAIQVADEILLLRDGRTVAQGAPAEVLTPERIAETYGVAGQIGTTPGGVPFIVTMPMAHHA</sequence>
<comment type="similarity">
    <text evidence="1">Belongs to the ABC transporter superfamily.</text>
</comment>
<comment type="function">
    <text evidence="6">Part of the ABC transporter complex HmuTUV involved in hemin import. Responsible for energy coupling to the transport system.</text>
</comment>
<dbReference type="GO" id="GO:0016887">
    <property type="term" value="F:ATP hydrolysis activity"/>
    <property type="evidence" value="ECO:0007669"/>
    <property type="project" value="InterPro"/>
</dbReference>
<dbReference type="Gene3D" id="3.40.50.300">
    <property type="entry name" value="P-loop containing nucleotide triphosphate hydrolases"/>
    <property type="match status" value="1"/>
</dbReference>
<evidence type="ECO:0000259" key="7">
    <source>
        <dbReference type="PROSITE" id="PS50893"/>
    </source>
</evidence>
<evidence type="ECO:0000313" key="8">
    <source>
        <dbReference type="EMBL" id="PXW79374.1"/>
    </source>
</evidence>
<keyword evidence="5" id="KW-1278">Translocase</keyword>
<organism evidence="8 9">
    <name type="scientific">Blastomonas natatoria</name>
    <dbReference type="NCBI Taxonomy" id="34015"/>
    <lineage>
        <taxon>Bacteria</taxon>
        <taxon>Pseudomonadati</taxon>
        <taxon>Pseudomonadota</taxon>
        <taxon>Alphaproteobacteria</taxon>
        <taxon>Sphingomonadales</taxon>
        <taxon>Sphingomonadaceae</taxon>
        <taxon>Blastomonas</taxon>
    </lineage>
</organism>
<dbReference type="PANTHER" id="PTHR42794">
    <property type="entry name" value="HEMIN IMPORT ATP-BINDING PROTEIN HMUV"/>
    <property type="match status" value="1"/>
</dbReference>
<evidence type="ECO:0000256" key="1">
    <source>
        <dbReference type="ARBA" id="ARBA00005417"/>
    </source>
</evidence>
<evidence type="ECO:0000313" key="9">
    <source>
        <dbReference type="Proteomes" id="UP000248014"/>
    </source>
</evidence>
<dbReference type="InterPro" id="IPR003439">
    <property type="entry name" value="ABC_transporter-like_ATP-bd"/>
</dbReference>
<dbReference type="PANTHER" id="PTHR42794:SF1">
    <property type="entry name" value="HEMIN IMPORT ATP-BINDING PROTEIN HMUV"/>
    <property type="match status" value="1"/>
</dbReference>
<dbReference type="SMART" id="SM00382">
    <property type="entry name" value="AAA"/>
    <property type="match status" value="1"/>
</dbReference>
<dbReference type="Proteomes" id="UP000248014">
    <property type="component" value="Unassembled WGS sequence"/>
</dbReference>
<evidence type="ECO:0000256" key="4">
    <source>
        <dbReference type="ARBA" id="ARBA00022840"/>
    </source>
</evidence>
<keyword evidence="3" id="KW-0547">Nucleotide-binding</keyword>
<dbReference type="Pfam" id="PF00005">
    <property type="entry name" value="ABC_tran"/>
    <property type="match status" value="1"/>
</dbReference>
<feature type="domain" description="ABC transporter" evidence="7">
    <location>
        <begin position="4"/>
        <end position="238"/>
    </location>
</feature>
<keyword evidence="4 8" id="KW-0067">ATP-binding</keyword>
<accession>A0A2V3VDW2</accession>
<dbReference type="FunFam" id="3.40.50.300:FF:000134">
    <property type="entry name" value="Iron-enterobactin ABC transporter ATP-binding protein"/>
    <property type="match status" value="1"/>
</dbReference>
<dbReference type="PROSITE" id="PS00211">
    <property type="entry name" value="ABC_TRANSPORTER_1"/>
    <property type="match status" value="1"/>
</dbReference>
<keyword evidence="2" id="KW-0813">Transport</keyword>
<proteinExistence type="inferred from homology"/>
<dbReference type="OrthoDB" id="9810077at2"/>
<dbReference type="AlphaFoldDB" id="A0A2V3VDW2"/>
<dbReference type="RefSeq" id="WP_110297310.1">
    <property type="nucleotide sequence ID" value="NZ_QJJM01000001.1"/>
</dbReference>
<gene>
    <name evidence="8" type="ORF">C7451_101441</name>
</gene>
<reference evidence="8 9" key="1">
    <citation type="submission" date="2018-05" db="EMBL/GenBank/DDBJ databases">
        <title>Genomic Encyclopedia of Type Strains, Phase IV (KMG-IV): sequencing the most valuable type-strain genomes for metagenomic binning, comparative biology and taxonomic classification.</title>
        <authorList>
            <person name="Goeker M."/>
        </authorList>
    </citation>
    <scope>NUCLEOTIDE SEQUENCE [LARGE SCALE GENOMIC DNA]</scope>
    <source>
        <strain evidence="8 9">DSM 3183</strain>
    </source>
</reference>
<evidence type="ECO:0000256" key="6">
    <source>
        <dbReference type="ARBA" id="ARBA00037066"/>
    </source>
</evidence>
<dbReference type="InterPro" id="IPR003593">
    <property type="entry name" value="AAA+_ATPase"/>
</dbReference>
<evidence type="ECO:0000256" key="3">
    <source>
        <dbReference type="ARBA" id="ARBA00022741"/>
    </source>
</evidence>